<protein>
    <recommendedName>
        <fullName evidence="2">Peptidase S74 domain-containing protein</fullName>
    </recommendedName>
</protein>
<proteinExistence type="predicted"/>
<gene>
    <name evidence="3" type="ORF">BTGOE4_36180</name>
</gene>
<dbReference type="AlphaFoldDB" id="A0A9X5RNS5"/>
<sequence length="330" mass="34313">MAINENCTGNNCIAITGTSTGEDSKGIIGKANGQRTYGVVGYGEAVGVQGEGTTWHGVVGLSKSTIGGFGVYGANTAGGSGVVGESKGWHAVGGFSQSTTGGAGVYGKGKGTGVIGEGETYGIVGIIPGTQGTISDAAILGESKGDYGYGIKGKSNNVAISAESTKSTALIATTRGRDVSALIVNQWGTGNIIIGRDNRNAEVFRVLNNGDVQVRGITITSDKNEKENFLDVNVLEILDKLTNMPIQSWNYKADSNNIRHIGPTAQDFKTAFGLNGDDHIHISSIDLQGVSLAAIQGLNKKNEELKIENAQLHIRLANLEARLSKLESKS</sequence>
<keyword evidence="1" id="KW-0175">Coiled coil</keyword>
<evidence type="ECO:0000256" key="1">
    <source>
        <dbReference type="SAM" id="Coils"/>
    </source>
</evidence>
<organism evidence="3 4">
    <name type="scientific">Bacillus thuringiensis</name>
    <dbReference type="NCBI Taxonomy" id="1428"/>
    <lineage>
        <taxon>Bacteria</taxon>
        <taxon>Bacillati</taxon>
        <taxon>Bacillota</taxon>
        <taxon>Bacilli</taxon>
        <taxon>Bacillales</taxon>
        <taxon>Bacillaceae</taxon>
        <taxon>Bacillus</taxon>
        <taxon>Bacillus cereus group</taxon>
    </lineage>
</organism>
<dbReference type="PROSITE" id="PS51688">
    <property type="entry name" value="ICA"/>
    <property type="match status" value="1"/>
</dbReference>
<comment type="caution">
    <text evidence="3">The sequence shown here is derived from an EMBL/GenBank/DDBJ whole genome shotgun (WGS) entry which is preliminary data.</text>
</comment>
<evidence type="ECO:0000313" key="4">
    <source>
        <dbReference type="Proteomes" id="UP000175994"/>
    </source>
</evidence>
<dbReference type="RefSeq" id="WP_000996669.1">
    <property type="nucleotide sequence ID" value="NZ_LXLI01000026.1"/>
</dbReference>
<name>A0A9X5RNS5_BACTU</name>
<dbReference type="EMBL" id="LXLI01000026">
    <property type="protein sequence ID" value="OFC91920.1"/>
    <property type="molecule type" value="Genomic_DNA"/>
</dbReference>
<feature type="coiled-coil region" evidence="1">
    <location>
        <begin position="295"/>
        <end position="329"/>
    </location>
</feature>
<feature type="domain" description="Peptidase S74" evidence="2">
    <location>
        <begin position="221"/>
        <end position="314"/>
    </location>
</feature>
<evidence type="ECO:0000313" key="3">
    <source>
        <dbReference type="EMBL" id="OFC91920.1"/>
    </source>
</evidence>
<dbReference type="Proteomes" id="UP000175994">
    <property type="component" value="Unassembled WGS sequence"/>
</dbReference>
<dbReference type="Pfam" id="PF13884">
    <property type="entry name" value="Peptidase_S74"/>
    <property type="match status" value="1"/>
</dbReference>
<reference evidence="3 4" key="1">
    <citation type="submission" date="2016-04" db="EMBL/GenBank/DDBJ databases">
        <title>Bacillus thuringiensis and Bacillus weihenstephanensis as novel biocontrol agents of wilt causing Verticillium species.</title>
        <authorList>
            <person name="Hollensteiner J."/>
            <person name="Wemheuer F."/>
            <person name="Harting R."/>
            <person name="Kolarzyk A."/>
            <person name="Diaz-Valerio S."/>
            <person name="Poehlein A."/>
            <person name="Brzuszkiewicz E."/>
            <person name="Nesemann K."/>
            <person name="Braus-Stromeyer S."/>
            <person name="Braus G."/>
            <person name="Daniel R."/>
            <person name="Liesegang H."/>
        </authorList>
    </citation>
    <scope>NUCLEOTIDE SEQUENCE [LARGE SCALE GENOMIC DNA]</scope>
    <source>
        <strain evidence="3 4">GOE4</strain>
    </source>
</reference>
<evidence type="ECO:0000259" key="2">
    <source>
        <dbReference type="PROSITE" id="PS51688"/>
    </source>
</evidence>
<dbReference type="InterPro" id="IPR030392">
    <property type="entry name" value="S74_ICA"/>
</dbReference>
<accession>A0A9X5RNS5</accession>